<name>A0AAJ1VAL9_9FLAO</name>
<accession>A0AAJ1VAL9</accession>
<dbReference type="AlphaFoldDB" id="A0AAJ1VAL9"/>
<organism evidence="1 2">
    <name type="scientific">Empedobacter brevis</name>
    <dbReference type="NCBI Taxonomy" id="247"/>
    <lineage>
        <taxon>Bacteria</taxon>
        <taxon>Pseudomonadati</taxon>
        <taxon>Bacteroidota</taxon>
        <taxon>Flavobacteriia</taxon>
        <taxon>Flavobacteriales</taxon>
        <taxon>Weeksellaceae</taxon>
        <taxon>Empedobacter</taxon>
    </lineage>
</organism>
<reference evidence="1" key="1">
    <citation type="submission" date="2020-06" db="EMBL/GenBank/DDBJ databases">
        <authorList>
            <person name="Dong N."/>
        </authorList>
    </citation>
    <scope>NUCLEOTIDE SEQUENCE</scope>
    <source>
        <strain evidence="1">R655-4</strain>
    </source>
</reference>
<comment type="caution">
    <text evidence="1">The sequence shown here is derived from an EMBL/GenBank/DDBJ whole genome shotgun (WGS) entry which is preliminary data.</text>
</comment>
<sequence length="87" mass="10326">MNDFEQLQPQNDFEKVMYDNIMFVIETLKKLPTEHRLENLKDQNPSDLSLALMLALSLINEEYEISKVVKDLLDEKGIKFDSEKFFR</sequence>
<dbReference type="Proteomes" id="UP001170959">
    <property type="component" value="Unassembled WGS sequence"/>
</dbReference>
<proteinExistence type="predicted"/>
<evidence type="ECO:0000313" key="1">
    <source>
        <dbReference type="EMBL" id="MDM1073640.1"/>
    </source>
</evidence>
<reference evidence="1" key="2">
    <citation type="journal article" date="2022" name="Sci. Total Environ.">
        <title>Prevalence, transmission, and molecular epidemiology of tet(X)-positive bacteria among humans, animals, and environmental niches in China: An epidemiological, and genomic-based study.</title>
        <authorList>
            <person name="Dong N."/>
            <person name="Zeng Y."/>
            <person name="Cai C."/>
            <person name="Sun C."/>
            <person name="Lu J."/>
            <person name="Liu C."/>
            <person name="Zhou H."/>
            <person name="Sun Q."/>
            <person name="Shu L."/>
            <person name="Wang H."/>
            <person name="Wang Y."/>
            <person name="Wang S."/>
            <person name="Wu C."/>
            <person name="Chan E.W."/>
            <person name="Chen G."/>
            <person name="Shen Z."/>
            <person name="Chen S."/>
            <person name="Zhang R."/>
        </authorList>
    </citation>
    <scope>NUCLEOTIDE SEQUENCE</scope>
    <source>
        <strain evidence="1">R655-4</strain>
    </source>
</reference>
<gene>
    <name evidence="1" type="ORF">HX001_14215</name>
</gene>
<dbReference type="RefSeq" id="WP_286494083.1">
    <property type="nucleotide sequence ID" value="NZ_JACAGJ010000008.1"/>
</dbReference>
<dbReference type="EMBL" id="JACAGJ010000008">
    <property type="protein sequence ID" value="MDM1073640.1"/>
    <property type="molecule type" value="Genomic_DNA"/>
</dbReference>
<protein>
    <submittedName>
        <fullName evidence="1">Uncharacterized protein</fullName>
    </submittedName>
</protein>
<evidence type="ECO:0000313" key="2">
    <source>
        <dbReference type="Proteomes" id="UP001170959"/>
    </source>
</evidence>